<protein>
    <recommendedName>
        <fullName evidence="2">Large ribosomal subunit protein mL59 domain-containing protein</fullName>
    </recommendedName>
</protein>
<dbReference type="RefSeq" id="XP_001415813.1">
    <property type="nucleotide sequence ID" value="XM_001415776.1"/>
</dbReference>
<dbReference type="OrthoDB" id="10447014at2759"/>
<evidence type="ECO:0000259" key="2">
    <source>
        <dbReference type="Pfam" id="PF18126"/>
    </source>
</evidence>
<evidence type="ECO:0000256" key="1">
    <source>
        <dbReference type="SAM" id="MobiDB-lite"/>
    </source>
</evidence>
<dbReference type="PANTHER" id="PTHR36781">
    <property type="entry name" value="OS05G0114600 PROTEIN"/>
    <property type="match status" value="1"/>
</dbReference>
<evidence type="ECO:0000313" key="3">
    <source>
        <dbReference type="EMBL" id="ABO94105.1"/>
    </source>
</evidence>
<feature type="domain" description="Large ribosomal subunit protein mL59" evidence="2">
    <location>
        <begin position="18"/>
        <end position="101"/>
    </location>
</feature>
<keyword evidence="4" id="KW-1185">Reference proteome</keyword>
<organism evidence="3 4">
    <name type="scientific">Ostreococcus lucimarinus (strain CCE9901)</name>
    <dbReference type="NCBI Taxonomy" id="436017"/>
    <lineage>
        <taxon>Eukaryota</taxon>
        <taxon>Viridiplantae</taxon>
        <taxon>Chlorophyta</taxon>
        <taxon>Mamiellophyceae</taxon>
        <taxon>Mamiellales</taxon>
        <taxon>Bathycoccaceae</taxon>
        <taxon>Ostreococcus</taxon>
    </lineage>
</organism>
<dbReference type="EMBL" id="CP000581">
    <property type="protein sequence ID" value="ABO94105.1"/>
    <property type="molecule type" value="Genomic_DNA"/>
</dbReference>
<dbReference type="Gramene" id="ABO94105">
    <property type="protein sequence ID" value="ABO94105"/>
    <property type="gene ID" value="OSTLU_28832"/>
</dbReference>
<dbReference type="OMA" id="IANGYEW"/>
<dbReference type="GeneID" id="4999441"/>
<dbReference type="InterPro" id="IPR040922">
    <property type="entry name" value="Ribosomal_mL59_dom"/>
</dbReference>
<proteinExistence type="predicted"/>
<dbReference type="Pfam" id="PF18126">
    <property type="entry name" value="Mitoc_mL59"/>
    <property type="match status" value="1"/>
</dbReference>
<accession>A4RQZ0</accession>
<dbReference type="HOGENOM" id="CLU_1867858_0_0_1"/>
<evidence type="ECO:0000313" key="4">
    <source>
        <dbReference type="Proteomes" id="UP000001568"/>
    </source>
</evidence>
<dbReference type="KEGG" id="olu:OSTLU_28832"/>
<gene>
    <name evidence="3" type="ORF">OSTLU_28832</name>
</gene>
<dbReference type="PANTHER" id="PTHR36781:SF1">
    <property type="entry name" value="OS05G0114600 PROTEIN"/>
    <property type="match status" value="1"/>
</dbReference>
<name>A4RQZ0_OSTLU</name>
<reference evidence="3 4" key="1">
    <citation type="journal article" date="2007" name="Proc. Natl. Acad. Sci. U.S.A.">
        <title>The tiny eukaryote Ostreococcus provides genomic insights into the paradox of plankton speciation.</title>
        <authorList>
            <person name="Palenik B."/>
            <person name="Grimwood J."/>
            <person name="Aerts A."/>
            <person name="Rouze P."/>
            <person name="Salamov A."/>
            <person name="Putnam N."/>
            <person name="Dupont C."/>
            <person name="Jorgensen R."/>
            <person name="Derelle E."/>
            <person name="Rombauts S."/>
            <person name="Zhou K."/>
            <person name="Otillar R."/>
            <person name="Merchant S.S."/>
            <person name="Podell S."/>
            <person name="Gaasterland T."/>
            <person name="Napoli C."/>
            <person name="Gendler K."/>
            <person name="Manuell A."/>
            <person name="Tai V."/>
            <person name="Vallon O."/>
            <person name="Piganeau G."/>
            <person name="Jancek S."/>
            <person name="Heijde M."/>
            <person name="Jabbari K."/>
            <person name="Bowler C."/>
            <person name="Lohr M."/>
            <person name="Robbens S."/>
            <person name="Werner G."/>
            <person name="Dubchak I."/>
            <person name="Pazour G.J."/>
            <person name="Ren Q."/>
            <person name="Paulsen I."/>
            <person name="Delwiche C."/>
            <person name="Schmutz J."/>
            <person name="Rokhsar D."/>
            <person name="Van de Peer Y."/>
            <person name="Moreau H."/>
            <person name="Grigoriev I.V."/>
        </authorList>
    </citation>
    <scope>NUCLEOTIDE SEQUENCE [LARGE SCALE GENOMIC DNA]</scope>
    <source>
        <strain evidence="3 4">CCE9901</strain>
    </source>
</reference>
<dbReference type="Proteomes" id="UP000001568">
    <property type="component" value="Chromosome 1"/>
</dbReference>
<sequence>MFRNVERLRAALAKMPDAARASVNPANGRFRAPEFSGRVVAELRKAAIANGYEWTHDKPRGTQKTLTRPGKGHKCDREKPAREAARAEALAKQPELIAAYRARMRSKAKGLDKTWDDFVLTKSEKTLKIRMQDQQGGKK</sequence>
<feature type="region of interest" description="Disordered" evidence="1">
    <location>
        <begin position="55"/>
        <end position="78"/>
    </location>
</feature>
<dbReference type="AlphaFoldDB" id="A4RQZ0"/>